<gene>
    <name evidence="1" type="ORF">VNO80_22088</name>
</gene>
<dbReference type="EMBL" id="JAYMYR010000008">
    <property type="protein sequence ID" value="KAK7347554.1"/>
    <property type="molecule type" value="Genomic_DNA"/>
</dbReference>
<name>A0AAN9QTY3_PHACN</name>
<dbReference type="Proteomes" id="UP001374584">
    <property type="component" value="Unassembled WGS sequence"/>
</dbReference>
<organism evidence="1 2">
    <name type="scientific">Phaseolus coccineus</name>
    <name type="common">Scarlet runner bean</name>
    <name type="synonym">Phaseolus multiflorus</name>
    <dbReference type="NCBI Taxonomy" id="3886"/>
    <lineage>
        <taxon>Eukaryota</taxon>
        <taxon>Viridiplantae</taxon>
        <taxon>Streptophyta</taxon>
        <taxon>Embryophyta</taxon>
        <taxon>Tracheophyta</taxon>
        <taxon>Spermatophyta</taxon>
        <taxon>Magnoliopsida</taxon>
        <taxon>eudicotyledons</taxon>
        <taxon>Gunneridae</taxon>
        <taxon>Pentapetalae</taxon>
        <taxon>rosids</taxon>
        <taxon>fabids</taxon>
        <taxon>Fabales</taxon>
        <taxon>Fabaceae</taxon>
        <taxon>Papilionoideae</taxon>
        <taxon>50 kb inversion clade</taxon>
        <taxon>NPAAA clade</taxon>
        <taxon>indigoferoid/millettioid clade</taxon>
        <taxon>Phaseoleae</taxon>
        <taxon>Phaseolus</taxon>
    </lineage>
</organism>
<evidence type="ECO:0000313" key="1">
    <source>
        <dbReference type="EMBL" id="KAK7347554.1"/>
    </source>
</evidence>
<keyword evidence="2" id="KW-1185">Reference proteome</keyword>
<sequence length="145" mass="16191">MRRIFDEPARSHLGGCTLYDGAAVGLAGAGFSPLVLCMSLTGRPLMKSEKDYFKTVSKILPFGLIYSPNYKHVYPDPIPEFADSKLSVDEDEFGDDLDAIVAACTQHKKKVPQSHRTRTFSATFSPFISLQHLHSEKIQIQIKFI</sequence>
<protein>
    <submittedName>
        <fullName evidence="1">Uncharacterized protein</fullName>
    </submittedName>
</protein>
<proteinExistence type="predicted"/>
<comment type="caution">
    <text evidence="1">The sequence shown here is derived from an EMBL/GenBank/DDBJ whole genome shotgun (WGS) entry which is preliminary data.</text>
</comment>
<accession>A0AAN9QTY3</accession>
<evidence type="ECO:0000313" key="2">
    <source>
        <dbReference type="Proteomes" id="UP001374584"/>
    </source>
</evidence>
<reference evidence="1 2" key="1">
    <citation type="submission" date="2024-01" db="EMBL/GenBank/DDBJ databases">
        <title>The genomes of 5 underutilized Papilionoideae crops provide insights into root nodulation and disease resistanc.</title>
        <authorList>
            <person name="Jiang F."/>
        </authorList>
    </citation>
    <scope>NUCLEOTIDE SEQUENCE [LARGE SCALE GENOMIC DNA]</scope>
    <source>
        <strain evidence="1">JINMINGXINNONG_FW02</strain>
        <tissue evidence="1">Leaves</tissue>
    </source>
</reference>
<dbReference type="AlphaFoldDB" id="A0AAN9QTY3"/>